<geneLocation type="plastid" evidence="1"/>
<dbReference type="EMBL" id="ON390793">
    <property type="protein sequence ID" value="WAK84893.1"/>
    <property type="molecule type" value="Genomic_DNA"/>
</dbReference>
<evidence type="ECO:0000313" key="1">
    <source>
        <dbReference type="EMBL" id="WAK84893.1"/>
    </source>
</evidence>
<organism evidence="1">
    <name type="scientific">Amicula sp. isolate GU52X-4 cfCalB7</name>
    <dbReference type="NCBI Taxonomy" id="3003489"/>
    <lineage>
        <taxon>Eukaryota</taxon>
        <taxon>Sar</taxon>
        <taxon>Stramenopiles</taxon>
        <taxon>Ochrophyta</taxon>
        <taxon>Bacillariophyta</taxon>
        <taxon>Bacillariophyceae</taxon>
        <taxon>Bacillariophycidae</taxon>
        <taxon>Naviculales</taxon>
        <taxon>Naviculaceae</taxon>
        <taxon>Amicula</taxon>
    </lineage>
</organism>
<reference evidence="1" key="1">
    <citation type="submission" date="2022-04" db="EMBL/GenBank/DDBJ databases">
        <title>Plastid genome of Amicula sp.</title>
        <authorList>
            <person name="Gastineau R."/>
            <person name="Li C."/>
            <person name="Ashworth M.P."/>
            <person name="Witkowski A."/>
            <person name="Turmel M."/>
            <person name="Gorecka E."/>
            <person name="Frankovich T."/>
            <person name="Wachnicka A."/>
            <person name="Lobban C.S."/>
            <person name="Theriot E.C."/>
            <person name="Otis C."/>
            <person name="Dabek P."/>
            <person name="Binczewska A."/>
            <person name="Lemieux C."/>
        </authorList>
    </citation>
    <scope>NUCLEOTIDE SEQUENCE</scope>
    <source>
        <strain evidence="1">GU52X-4 cfCalB7</strain>
    </source>
</reference>
<accession>A0A9E8YZB5</accession>
<sequence>MADQNNTISFIKSEYFDLLKYQKICRNQRKRMGKEKFNQLYAYDILIRGQMKYKIKNEYISIIKNYIKGTIDDHTFIEKFVELSDSIDNKWGAFREKVYEQGPNFMDVQIQLKSKHFSFLTAEVSDLCQFYIWSEDWEENKDILEEKITPDKFYQSINKTYVEMQNLLKEE</sequence>
<dbReference type="AlphaFoldDB" id="A0A9E8YZB5"/>
<keyword evidence="1" id="KW-0934">Plastid</keyword>
<protein>
    <submittedName>
        <fullName evidence="1">Uncharacterized protein</fullName>
    </submittedName>
</protein>
<gene>
    <name evidence="1" type="primary">orf171a</name>
</gene>
<proteinExistence type="predicted"/>
<name>A0A9E8YZB5_9STRA</name>